<keyword evidence="1" id="KW-1133">Transmembrane helix</keyword>
<dbReference type="AlphaFoldDB" id="H9UI77"/>
<dbReference type="Proteomes" id="UP000007383">
    <property type="component" value="Chromosome"/>
</dbReference>
<dbReference type="KEGG" id="sfc:Spiaf_1136"/>
<reference evidence="3" key="1">
    <citation type="journal article" date="2013" name="Stand. Genomic Sci.">
        <title>Complete genome sequence of the halophilic bacterium Spirochaeta africana type strain (Z-7692(T)) from the alkaline Lake Magadi in the East African Rift.</title>
        <authorList>
            <person name="Liolos K."/>
            <person name="Abt B."/>
            <person name="Scheuner C."/>
            <person name="Teshima H."/>
            <person name="Held B."/>
            <person name="Lapidus A."/>
            <person name="Nolan M."/>
            <person name="Lucas S."/>
            <person name="Deshpande S."/>
            <person name="Cheng J.F."/>
            <person name="Tapia R."/>
            <person name="Goodwin L.A."/>
            <person name="Pitluck S."/>
            <person name="Pagani I."/>
            <person name="Ivanova N."/>
            <person name="Mavromatis K."/>
            <person name="Mikhailova N."/>
            <person name="Huntemann M."/>
            <person name="Pati A."/>
            <person name="Chen A."/>
            <person name="Palaniappan K."/>
            <person name="Land M."/>
            <person name="Rohde M."/>
            <person name="Tindall B.J."/>
            <person name="Detter J.C."/>
            <person name="Goker M."/>
            <person name="Bristow J."/>
            <person name="Eisen J.A."/>
            <person name="Markowitz V."/>
            <person name="Hugenholtz P."/>
            <person name="Woyke T."/>
            <person name="Klenk H.P."/>
            <person name="Kyrpides N.C."/>
        </authorList>
    </citation>
    <scope>NUCLEOTIDE SEQUENCE</scope>
    <source>
        <strain evidence="3">ATCC 700263 / DSM 8902 / Z-7692</strain>
    </source>
</reference>
<dbReference type="EMBL" id="CP003282">
    <property type="protein sequence ID" value="AFG37220.1"/>
    <property type="molecule type" value="Genomic_DNA"/>
</dbReference>
<keyword evidence="3" id="KW-1185">Reference proteome</keyword>
<proteinExistence type="predicted"/>
<keyword evidence="1" id="KW-0812">Transmembrane</keyword>
<gene>
    <name evidence="2" type="ordered locus">Spiaf_1136</name>
</gene>
<name>H9UI77_SPIAZ</name>
<dbReference type="PATRIC" id="fig|889378.3.peg.1140"/>
<accession>H9UI77</accession>
<keyword evidence="1" id="KW-0472">Membrane</keyword>
<evidence type="ECO:0000313" key="3">
    <source>
        <dbReference type="Proteomes" id="UP000007383"/>
    </source>
</evidence>
<evidence type="ECO:0000256" key="1">
    <source>
        <dbReference type="SAM" id="Phobius"/>
    </source>
</evidence>
<evidence type="ECO:0000313" key="2">
    <source>
        <dbReference type="EMBL" id="AFG37220.1"/>
    </source>
</evidence>
<dbReference type="STRING" id="889378.Spiaf_1136"/>
<feature type="transmembrane region" description="Helical" evidence="1">
    <location>
        <begin position="12"/>
        <end position="33"/>
    </location>
</feature>
<protein>
    <submittedName>
        <fullName evidence="2">Uncharacterized protein</fullName>
    </submittedName>
</protein>
<organism evidence="2 3">
    <name type="scientific">Spirochaeta africana (strain ATCC 700263 / DSM 8902 / Z-7692)</name>
    <dbReference type="NCBI Taxonomy" id="889378"/>
    <lineage>
        <taxon>Bacteria</taxon>
        <taxon>Pseudomonadati</taxon>
        <taxon>Spirochaetota</taxon>
        <taxon>Spirochaetia</taxon>
        <taxon>Spirochaetales</taxon>
        <taxon>Spirochaetaceae</taxon>
        <taxon>Spirochaeta</taxon>
    </lineage>
</organism>
<sequence length="154" mass="17718">MHIGEEEFVNRRIIICILVLLTAGAVSGIHLFGQVNLNFEIDRSTSNVYVRSLPIEEVYVTRYGYRVLYRSGNGRLHYANMPLDWFGSAAGRGTVIYSDNKAVPFMNVVFIDGEQSHVNLFLPRNRQSLVYRPIDRTEDWQARFAGIDSLELRY</sequence>
<dbReference type="HOGENOM" id="CLU_1703138_0_0_12"/>